<dbReference type="PANTHER" id="PTHR32060:SF22">
    <property type="entry name" value="CARBOXYL-TERMINAL-PROCESSING PEPTIDASE 3, CHLOROPLASTIC"/>
    <property type="match status" value="1"/>
</dbReference>
<proteinExistence type="predicted"/>
<dbReference type="EMBL" id="NQXA01000008">
    <property type="protein sequence ID" value="PHQ29261.1"/>
    <property type="molecule type" value="Genomic_DNA"/>
</dbReference>
<dbReference type="Proteomes" id="UP000229433">
    <property type="component" value="Unassembled WGS sequence"/>
</dbReference>
<dbReference type="RefSeq" id="WP_099646461.1">
    <property type="nucleotide sequence ID" value="NZ_KZ319291.1"/>
</dbReference>
<dbReference type="GO" id="GO:0006508">
    <property type="term" value="P:proteolysis"/>
    <property type="evidence" value="ECO:0007669"/>
    <property type="project" value="InterPro"/>
</dbReference>
<accession>A0A2G1VR73</accession>
<dbReference type="Pfam" id="PF03572">
    <property type="entry name" value="Peptidase_S41"/>
    <property type="match status" value="1"/>
</dbReference>
<gene>
    <name evidence="3" type="ORF">CJ305_10715</name>
</gene>
<evidence type="ECO:0000313" key="3">
    <source>
        <dbReference type="EMBL" id="PHQ29261.1"/>
    </source>
</evidence>
<sequence length="457" mass="51534">MRKLLFFILVSSFLISANAQSRFSKQQVAEDLEELKDLLINANYNAYAYTAKAEFDSVYDGLRPEIKTDSLNFLKTTNLFQRMVDVVKMGHTSIPFPAQSYIEYVSGGGTVFPLELTFEDDKTFVRKNWSATEALRPGTEILSINGMPMPEVLAKLHPYVAGEREYLKNAKIELFSFPRIYWQVFGAVPSFQVEALQDGKSVLVEVPAVAGISGYESLRNETLDGVQDFRFIQNKAYMKLGSFSGDEEQFKAFVDSAFTEIRNTKTDTLILDLRNNSGGNDSQSDYLLSYIADRPFRWNSAFSLKTSKALKEHVRSERDTTAAFWKEALTHADGEIYDYAFEPYEPKPEEQRFTGTVYALINRQSHSQAAVTASQLQDYGWATLVGEETGDYPSLYASVFYVKLPQTGIVVQLSKGKSLRVNGSDAEEGVIPDLKIRDHLLDDEDEILDGLLHVLSR</sequence>
<evidence type="ECO:0000259" key="2">
    <source>
        <dbReference type="SMART" id="SM00245"/>
    </source>
</evidence>
<evidence type="ECO:0000256" key="1">
    <source>
        <dbReference type="SAM" id="SignalP"/>
    </source>
</evidence>
<keyword evidence="1" id="KW-0732">Signal</keyword>
<dbReference type="PANTHER" id="PTHR32060">
    <property type="entry name" value="TAIL-SPECIFIC PROTEASE"/>
    <property type="match status" value="1"/>
</dbReference>
<dbReference type="InterPro" id="IPR005151">
    <property type="entry name" value="Tail-specific_protease"/>
</dbReference>
<keyword evidence="4" id="KW-1185">Reference proteome</keyword>
<protein>
    <submittedName>
        <fullName evidence="3">Peptidase S41</fullName>
    </submittedName>
</protein>
<dbReference type="AlphaFoldDB" id="A0A2G1VR73"/>
<reference evidence="3 4" key="1">
    <citation type="submission" date="2017-08" db="EMBL/GenBank/DDBJ databases">
        <title>The whole genome shortgun sequences of strain Leeuwenhoekiella nanhaiensis G18 from the South China Sea.</title>
        <authorList>
            <person name="Liu Q."/>
        </authorList>
    </citation>
    <scope>NUCLEOTIDE SEQUENCE [LARGE SCALE GENOMIC DNA]</scope>
    <source>
        <strain evidence="3 4">G18</strain>
    </source>
</reference>
<feature type="domain" description="Tail specific protease" evidence="2">
    <location>
        <begin position="218"/>
        <end position="437"/>
    </location>
</feature>
<organism evidence="3 4">
    <name type="scientific">Leeuwenhoekiella nanhaiensis</name>
    <dbReference type="NCBI Taxonomy" id="1655491"/>
    <lineage>
        <taxon>Bacteria</taxon>
        <taxon>Pseudomonadati</taxon>
        <taxon>Bacteroidota</taxon>
        <taxon>Flavobacteriia</taxon>
        <taxon>Flavobacteriales</taxon>
        <taxon>Flavobacteriaceae</taxon>
        <taxon>Leeuwenhoekiella</taxon>
    </lineage>
</organism>
<name>A0A2G1VR73_9FLAO</name>
<dbReference type="SUPFAM" id="SSF52096">
    <property type="entry name" value="ClpP/crotonase"/>
    <property type="match status" value="1"/>
</dbReference>
<comment type="caution">
    <text evidence="3">The sequence shown here is derived from an EMBL/GenBank/DDBJ whole genome shotgun (WGS) entry which is preliminary data.</text>
</comment>
<dbReference type="GO" id="GO:0004175">
    <property type="term" value="F:endopeptidase activity"/>
    <property type="evidence" value="ECO:0007669"/>
    <property type="project" value="TreeGrafter"/>
</dbReference>
<feature type="signal peptide" evidence="1">
    <location>
        <begin position="1"/>
        <end position="19"/>
    </location>
</feature>
<dbReference type="Gene3D" id="3.90.226.10">
    <property type="entry name" value="2-enoyl-CoA Hydratase, Chain A, domain 1"/>
    <property type="match status" value="1"/>
</dbReference>
<evidence type="ECO:0000313" key="4">
    <source>
        <dbReference type="Proteomes" id="UP000229433"/>
    </source>
</evidence>
<feature type="chain" id="PRO_5013699629" evidence="1">
    <location>
        <begin position="20"/>
        <end position="457"/>
    </location>
</feature>
<dbReference type="GO" id="GO:0008236">
    <property type="term" value="F:serine-type peptidase activity"/>
    <property type="evidence" value="ECO:0007669"/>
    <property type="project" value="InterPro"/>
</dbReference>
<dbReference type="InterPro" id="IPR029045">
    <property type="entry name" value="ClpP/crotonase-like_dom_sf"/>
</dbReference>
<dbReference type="SMART" id="SM00245">
    <property type="entry name" value="TSPc"/>
    <property type="match status" value="1"/>
</dbReference>
<dbReference type="OrthoDB" id="6397760at2"/>